<dbReference type="SMART" id="SM00448">
    <property type="entry name" value="REC"/>
    <property type="match status" value="1"/>
</dbReference>
<dbReference type="PANTHER" id="PTHR43214:SF42">
    <property type="entry name" value="TRANSCRIPTIONAL REGULATORY PROTEIN DESR"/>
    <property type="match status" value="1"/>
</dbReference>
<dbReference type="PRINTS" id="PR00038">
    <property type="entry name" value="HTHLUXR"/>
</dbReference>
<feature type="domain" description="HTH luxR-type" evidence="4">
    <location>
        <begin position="146"/>
        <end position="212"/>
    </location>
</feature>
<dbReference type="InterPro" id="IPR011006">
    <property type="entry name" value="CheY-like_superfamily"/>
</dbReference>
<dbReference type="InterPro" id="IPR016032">
    <property type="entry name" value="Sig_transdc_resp-reg_C-effctor"/>
</dbReference>
<organism evidence="6 7">
    <name type="scientific">Streptomyces katrae</name>
    <dbReference type="NCBI Taxonomy" id="68223"/>
    <lineage>
        <taxon>Bacteria</taxon>
        <taxon>Bacillati</taxon>
        <taxon>Actinomycetota</taxon>
        <taxon>Actinomycetes</taxon>
        <taxon>Kitasatosporales</taxon>
        <taxon>Streptomycetaceae</taxon>
        <taxon>Streptomyces</taxon>
    </lineage>
</organism>
<dbReference type="EMBL" id="JASITI010000019">
    <property type="protein sequence ID" value="MDK9497437.1"/>
    <property type="molecule type" value="Genomic_DNA"/>
</dbReference>
<name>A0ABT7GV07_9ACTN</name>
<evidence type="ECO:0000259" key="4">
    <source>
        <dbReference type="PROSITE" id="PS50043"/>
    </source>
</evidence>
<protein>
    <submittedName>
        <fullName evidence="6">Response regulator transcription factor</fullName>
    </submittedName>
</protein>
<evidence type="ECO:0000256" key="2">
    <source>
        <dbReference type="ARBA" id="ARBA00023125"/>
    </source>
</evidence>
<dbReference type="PROSITE" id="PS50043">
    <property type="entry name" value="HTH_LUXR_2"/>
    <property type="match status" value="1"/>
</dbReference>
<comment type="caution">
    <text evidence="6">The sequence shown here is derived from an EMBL/GenBank/DDBJ whole genome shotgun (WGS) entry which is preliminary data.</text>
</comment>
<feature type="domain" description="Response regulatory" evidence="5">
    <location>
        <begin position="12"/>
        <end position="128"/>
    </location>
</feature>
<dbReference type="InterPro" id="IPR000792">
    <property type="entry name" value="Tscrpt_reg_LuxR_C"/>
</dbReference>
<dbReference type="SUPFAM" id="SSF52172">
    <property type="entry name" value="CheY-like"/>
    <property type="match status" value="1"/>
</dbReference>
<gene>
    <name evidence="6" type="ORF">QEZ40_002096</name>
</gene>
<evidence type="ECO:0000313" key="6">
    <source>
        <dbReference type="EMBL" id="MDK9497437.1"/>
    </source>
</evidence>
<dbReference type="CDD" id="cd17535">
    <property type="entry name" value="REC_NarL-like"/>
    <property type="match status" value="1"/>
</dbReference>
<dbReference type="InterPro" id="IPR058245">
    <property type="entry name" value="NreC/VraR/RcsB-like_REC"/>
</dbReference>
<evidence type="ECO:0000313" key="7">
    <source>
        <dbReference type="Proteomes" id="UP001223390"/>
    </source>
</evidence>
<evidence type="ECO:0000256" key="3">
    <source>
        <dbReference type="PROSITE-ProRule" id="PRU00169"/>
    </source>
</evidence>
<dbReference type="SUPFAM" id="SSF46894">
    <property type="entry name" value="C-terminal effector domain of the bipartite response regulators"/>
    <property type="match status" value="1"/>
</dbReference>
<dbReference type="Pfam" id="PF00196">
    <property type="entry name" value="GerE"/>
    <property type="match status" value="1"/>
</dbReference>
<keyword evidence="7" id="KW-1185">Reference proteome</keyword>
<accession>A0ABT7GV07</accession>
<dbReference type="PROSITE" id="PS50110">
    <property type="entry name" value="RESPONSE_REGULATORY"/>
    <property type="match status" value="1"/>
</dbReference>
<dbReference type="CDD" id="cd06170">
    <property type="entry name" value="LuxR_C_like"/>
    <property type="match status" value="1"/>
</dbReference>
<dbReference type="InterPro" id="IPR001789">
    <property type="entry name" value="Sig_transdc_resp-reg_receiver"/>
</dbReference>
<keyword evidence="2" id="KW-0238">DNA-binding</keyword>
<reference evidence="6 7" key="1">
    <citation type="submission" date="2023-05" db="EMBL/GenBank/DDBJ databases">
        <title>Sequencing and Assembly of Streptomyces sp. NP73.</title>
        <authorList>
            <person name="Konwar A.N."/>
            <person name="Saikia K."/>
            <person name="Thakur D."/>
        </authorList>
    </citation>
    <scope>NUCLEOTIDE SEQUENCE [LARGE SCALE GENOMIC DNA]</scope>
    <source>
        <strain evidence="6 7">NP73</strain>
    </source>
</reference>
<dbReference type="RefSeq" id="WP_007266160.1">
    <property type="nucleotide sequence ID" value="NZ_JASITI010000019.1"/>
</dbReference>
<evidence type="ECO:0000256" key="1">
    <source>
        <dbReference type="ARBA" id="ARBA00022553"/>
    </source>
</evidence>
<dbReference type="SMART" id="SM00421">
    <property type="entry name" value="HTH_LUXR"/>
    <property type="match status" value="1"/>
</dbReference>
<dbReference type="Proteomes" id="UP001223390">
    <property type="component" value="Unassembled WGS sequence"/>
</dbReference>
<dbReference type="Pfam" id="PF00072">
    <property type="entry name" value="Response_reg"/>
    <property type="match status" value="1"/>
</dbReference>
<sequence>MANPASEADPIRIIAVDDHSLLRNALCELLDLQGDLRVVAQTDSSAALVELALEHRAEVVLLDVEMPNHHAPTVVGELSRALPDLQVLILSMHGDPQLIQELLRQGARSYLHKSTHHETLLAAIRNIRNVDPHTIIAVPQQGRPSAFAPAPSGLSPREREVLTLVAHAMSNRQIASELGVAEGTVKRHLRNIFEKLEAVSRVDAVNKAIDAQLIVRRPSLGDVG</sequence>
<dbReference type="PANTHER" id="PTHR43214">
    <property type="entry name" value="TWO-COMPONENT RESPONSE REGULATOR"/>
    <property type="match status" value="1"/>
</dbReference>
<dbReference type="InterPro" id="IPR039420">
    <property type="entry name" value="WalR-like"/>
</dbReference>
<feature type="modified residue" description="4-aspartylphosphate" evidence="3">
    <location>
        <position position="63"/>
    </location>
</feature>
<keyword evidence="1 3" id="KW-0597">Phosphoprotein</keyword>
<dbReference type="Gene3D" id="3.40.50.2300">
    <property type="match status" value="1"/>
</dbReference>
<proteinExistence type="predicted"/>
<evidence type="ECO:0000259" key="5">
    <source>
        <dbReference type="PROSITE" id="PS50110"/>
    </source>
</evidence>